<accession>A0AAD6GLJ3</accession>
<dbReference type="Proteomes" id="UP001220324">
    <property type="component" value="Unassembled WGS sequence"/>
</dbReference>
<keyword evidence="2" id="KW-1185">Reference proteome</keyword>
<evidence type="ECO:0000313" key="2">
    <source>
        <dbReference type="Proteomes" id="UP001220324"/>
    </source>
</evidence>
<sequence>MSHTVDLGQCLLHATESQLQLHFAATASLGHNTNLSCEADPSPPYWPHPVSTWIREAPELELRFFVRFGPGLEPTWYSLISRLEDMLCCSTVWLDLGFSIAPKTPGITMNTDRRGEHLLVLGLCKEITGPIPTKTRSLPAVLQNPPDTQPPPEVPIVSVAAIDIYLECDYLFRPDEQPEELSVTIDTETEPRYSAEVFASCSDSPTNLTLDLSVGFTGFAERDSIRRKDIVDRSSRNFLALVDVGLQELLSSAATECSDIKVIENSLQALNKLAPVIFNPKYREAMNERAISCPIIAKAVNSMLANTSNPILQKEVSNIPVNRKQWIGKTLWRMGQAHLLQLKAPKTCGSFLSHRSSINELQPSGDPAVTASSAGDVFGEEDILDLDDDWDLDPGNECDFDDPPQIMHTDFDDESDGLLLGSSGESSFRDLYESTQTTLDSLPLSQAVSPPHTDSDMLLFDCELG</sequence>
<evidence type="ECO:0000313" key="1">
    <source>
        <dbReference type="EMBL" id="KAJ5556487.1"/>
    </source>
</evidence>
<reference evidence="1 2" key="1">
    <citation type="journal article" date="2023" name="IMA Fungus">
        <title>Comparative genomic study of the Penicillium genus elucidates a diverse pangenome and 15 lateral gene transfer events.</title>
        <authorList>
            <person name="Petersen C."/>
            <person name="Sorensen T."/>
            <person name="Nielsen M.R."/>
            <person name="Sondergaard T.E."/>
            <person name="Sorensen J.L."/>
            <person name="Fitzpatrick D.A."/>
            <person name="Frisvad J.C."/>
            <person name="Nielsen K.L."/>
        </authorList>
    </citation>
    <scope>NUCLEOTIDE SEQUENCE [LARGE SCALE GENOMIC DNA]</scope>
    <source>
        <strain evidence="1 2">IBT 35679</strain>
    </source>
</reference>
<proteinExistence type="predicted"/>
<dbReference type="AlphaFoldDB" id="A0AAD6GLJ3"/>
<gene>
    <name evidence="1" type="ORF">N7494_000402</name>
</gene>
<comment type="caution">
    <text evidence="1">The sequence shown here is derived from an EMBL/GenBank/DDBJ whole genome shotgun (WGS) entry which is preliminary data.</text>
</comment>
<protein>
    <submittedName>
        <fullName evidence="1">Uncharacterized protein</fullName>
    </submittedName>
</protein>
<organism evidence="1 2">
    <name type="scientific">Penicillium frequentans</name>
    <dbReference type="NCBI Taxonomy" id="3151616"/>
    <lineage>
        <taxon>Eukaryota</taxon>
        <taxon>Fungi</taxon>
        <taxon>Dikarya</taxon>
        <taxon>Ascomycota</taxon>
        <taxon>Pezizomycotina</taxon>
        <taxon>Eurotiomycetes</taxon>
        <taxon>Eurotiomycetidae</taxon>
        <taxon>Eurotiales</taxon>
        <taxon>Aspergillaceae</taxon>
        <taxon>Penicillium</taxon>
    </lineage>
</organism>
<name>A0AAD6GLJ3_9EURO</name>
<dbReference type="EMBL" id="JAQIZZ010000001">
    <property type="protein sequence ID" value="KAJ5556487.1"/>
    <property type="molecule type" value="Genomic_DNA"/>
</dbReference>